<keyword evidence="1" id="KW-0732">Signal</keyword>
<evidence type="ECO:0000313" key="2">
    <source>
        <dbReference type="EMBL" id="KAF6149702.1"/>
    </source>
</evidence>
<feature type="non-terminal residue" evidence="2">
    <location>
        <position position="71"/>
    </location>
</feature>
<organism evidence="2 3">
    <name type="scientific">Kingdonia uniflora</name>
    <dbReference type="NCBI Taxonomy" id="39325"/>
    <lineage>
        <taxon>Eukaryota</taxon>
        <taxon>Viridiplantae</taxon>
        <taxon>Streptophyta</taxon>
        <taxon>Embryophyta</taxon>
        <taxon>Tracheophyta</taxon>
        <taxon>Spermatophyta</taxon>
        <taxon>Magnoliopsida</taxon>
        <taxon>Ranunculales</taxon>
        <taxon>Circaeasteraceae</taxon>
        <taxon>Kingdonia</taxon>
    </lineage>
</organism>
<accession>A0A7J7M4C4</accession>
<sequence length="71" mass="8421">MIMFHGLSSTFPARLRGFIMWVIYALLDLLKPKPPAFYNTYRCITICDDDYAFRRICIIEEKEEDTIHTDT</sequence>
<evidence type="ECO:0000313" key="3">
    <source>
        <dbReference type="Proteomes" id="UP000541444"/>
    </source>
</evidence>
<dbReference type="AlphaFoldDB" id="A0A7J7M4C4"/>
<protein>
    <recommendedName>
        <fullName evidence="4">Secreted protein</fullName>
    </recommendedName>
</protein>
<reference evidence="2 3" key="1">
    <citation type="journal article" date="2020" name="IScience">
        <title>Genome Sequencing of the Endangered Kingdonia uniflora (Circaeasteraceae, Ranunculales) Reveals Potential Mechanisms of Evolutionary Specialization.</title>
        <authorList>
            <person name="Sun Y."/>
            <person name="Deng T."/>
            <person name="Zhang A."/>
            <person name="Moore M.J."/>
            <person name="Landis J.B."/>
            <person name="Lin N."/>
            <person name="Zhang H."/>
            <person name="Zhang X."/>
            <person name="Huang J."/>
            <person name="Zhang X."/>
            <person name="Sun H."/>
            <person name="Wang H."/>
        </authorList>
    </citation>
    <scope>NUCLEOTIDE SEQUENCE [LARGE SCALE GENOMIC DNA]</scope>
    <source>
        <strain evidence="2">TB1705</strain>
        <tissue evidence="2">Leaf</tissue>
    </source>
</reference>
<keyword evidence="3" id="KW-1185">Reference proteome</keyword>
<dbReference type="EMBL" id="JACGCM010001782">
    <property type="protein sequence ID" value="KAF6149702.1"/>
    <property type="molecule type" value="Genomic_DNA"/>
</dbReference>
<feature type="signal peptide" evidence="1">
    <location>
        <begin position="1"/>
        <end position="32"/>
    </location>
</feature>
<feature type="chain" id="PRO_5029472826" description="Secreted protein" evidence="1">
    <location>
        <begin position="33"/>
        <end position="71"/>
    </location>
</feature>
<evidence type="ECO:0008006" key="4">
    <source>
        <dbReference type="Google" id="ProtNLM"/>
    </source>
</evidence>
<comment type="caution">
    <text evidence="2">The sequence shown here is derived from an EMBL/GenBank/DDBJ whole genome shotgun (WGS) entry which is preliminary data.</text>
</comment>
<dbReference type="Proteomes" id="UP000541444">
    <property type="component" value="Unassembled WGS sequence"/>
</dbReference>
<gene>
    <name evidence="2" type="ORF">GIB67_017435</name>
</gene>
<evidence type="ECO:0000256" key="1">
    <source>
        <dbReference type="SAM" id="SignalP"/>
    </source>
</evidence>
<proteinExistence type="predicted"/>
<name>A0A7J7M4C4_9MAGN</name>